<protein>
    <submittedName>
        <fullName evidence="7">Peptidase S8/S53 domain-containing protein</fullName>
    </submittedName>
</protein>
<keyword evidence="1" id="KW-0645">Protease</keyword>
<comment type="caution">
    <text evidence="7">The sequence shown here is derived from an EMBL/GenBank/DDBJ whole genome shotgun (WGS) entry which is preliminary data.</text>
</comment>
<dbReference type="EMBL" id="JAUEPN010000011">
    <property type="protein sequence ID" value="KAK3291003.1"/>
    <property type="molecule type" value="Genomic_DNA"/>
</dbReference>
<organism evidence="7 8">
    <name type="scientific">Chaetomium fimeti</name>
    <dbReference type="NCBI Taxonomy" id="1854472"/>
    <lineage>
        <taxon>Eukaryota</taxon>
        <taxon>Fungi</taxon>
        <taxon>Dikarya</taxon>
        <taxon>Ascomycota</taxon>
        <taxon>Pezizomycotina</taxon>
        <taxon>Sordariomycetes</taxon>
        <taxon>Sordariomycetidae</taxon>
        <taxon>Sordariales</taxon>
        <taxon>Chaetomiaceae</taxon>
        <taxon>Chaetomium</taxon>
    </lineage>
</organism>
<evidence type="ECO:0000256" key="4">
    <source>
        <dbReference type="SAM" id="MobiDB-lite"/>
    </source>
</evidence>
<evidence type="ECO:0000259" key="6">
    <source>
        <dbReference type="Pfam" id="PF00082"/>
    </source>
</evidence>
<evidence type="ECO:0000256" key="2">
    <source>
        <dbReference type="ARBA" id="ARBA00022801"/>
    </source>
</evidence>
<evidence type="ECO:0000313" key="8">
    <source>
        <dbReference type="Proteomes" id="UP001278766"/>
    </source>
</evidence>
<dbReference type="Pfam" id="PF00082">
    <property type="entry name" value="Peptidase_S8"/>
    <property type="match status" value="1"/>
</dbReference>
<keyword evidence="8" id="KW-1185">Reference proteome</keyword>
<accession>A0AAE0LMU8</accession>
<evidence type="ECO:0000256" key="1">
    <source>
        <dbReference type="ARBA" id="ARBA00022670"/>
    </source>
</evidence>
<dbReference type="PROSITE" id="PS00138">
    <property type="entry name" value="SUBTILASE_SER"/>
    <property type="match status" value="1"/>
</dbReference>
<proteinExistence type="predicted"/>
<dbReference type="InterPro" id="IPR000209">
    <property type="entry name" value="Peptidase_S8/S53_dom"/>
</dbReference>
<dbReference type="InterPro" id="IPR034073">
    <property type="entry name" value="Subtilisin_DY-like_dom"/>
</dbReference>
<dbReference type="RefSeq" id="XP_062654517.1">
    <property type="nucleotide sequence ID" value="XM_062805787.1"/>
</dbReference>
<evidence type="ECO:0000256" key="3">
    <source>
        <dbReference type="ARBA" id="ARBA00022825"/>
    </source>
</evidence>
<dbReference type="GeneID" id="87842735"/>
<feature type="signal peptide" evidence="5">
    <location>
        <begin position="1"/>
        <end position="25"/>
    </location>
</feature>
<sequence>MRFMVIQVVVYRALGALLLWPSVVASQQHQQPRIALKLTEEAQAKQQDDPGFIASLIQQASPASFRLSATEEISVDQILKSHLLDDLKARVVAMRKLDTTFKVPNFEAWYNIQVGSGGTGGQARRADENAAQDTTGTGEPRLALPKYTVELIHQLYQLPEVESAHALHPGPPPGVNAGDDPRSRYQGYLNAAPQGINARYAWGFPGGNGEGDLATSGITLISGRNQAWFGHGTSVLGEMFMVDNQIGGVGIVPAAKGRVVSQHREDWTYNTADAILDAAAHLSFGDIILVEAQEYDPVSGVYDWPVEVVDVNFDAIQLATAMGITVVQAGCNGRNDLDQYTSLSGKRIFDRSSPDFRDSGAIMVGGANPLVPHTPWFSSNYGSRIDVYAWAEGVETADTDDTGTANSYTSSFRGTSSASPIIVGTAAIIQAISQKRHNTKMHPIELRRILTTTGGTPSADPATDRIGIMPDLKTIIDTIFAGANHTSDPHTRDHTPLAKPAGTLGTAIVTTTNPSLPHPAIPGTRPLHVPLPPQPRQQPADPATAIVYWLPRSRRGVGKPVMPRLGWTAPVGGYGCGGGYWFVAVVWAGPHPVPVMPAGVGEFVAVVVRGSNIVGRNGTGIHRFPVRIRRAFDESREFIVRCVRRLPEGSRVRLQVPQVLAGAINVKACGRRGADGQGVVVVKLEPGEMAKVPDEAYEYALVQQWQGVAVGR</sequence>
<dbReference type="InterPro" id="IPR023828">
    <property type="entry name" value="Peptidase_S8_Ser-AS"/>
</dbReference>
<dbReference type="InterPro" id="IPR036852">
    <property type="entry name" value="Peptidase_S8/S53_dom_sf"/>
</dbReference>
<evidence type="ECO:0000256" key="5">
    <source>
        <dbReference type="SAM" id="SignalP"/>
    </source>
</evidence>
<dbReference type="GO" id="GO:0004252">
    <property type="term" value="F:serine-type endopeptidase activity"/>
    <property type="evidence" value="ECO:0007669"/>
    <property type="project" value="InterPro"/>
</dbReference>
<reference evidence="7" key="1">
    <citation type="journal article" date="2023" name="Mol. Phylogenet. Evol.">
        <title>Genome-scale phylogeny and comparative genomics of the fungal order Sordariales.</title>
        <authorList>
            <person name="Hensen N."/>
            <person name="Bonometti L."/>
            <person name="Westerberg I."/>
            <person name="Brannstrom I.O."/>
            <person name="Guillou S."/>
            <person name="Cros-Aarteil S."/>
            <person name="Calhoun S."/>
            <person name="Haridas S."/>
            <person name="Kuo A."/>
            <person name="Mondo S."/>
            <person name="Pangilinan J."/>
            <person name="Riley R."/>
            <person name="LaButti K."/>
            <person name="Andreopoulos B."/>
            <person name="Lipzen A."/>
            <person name="Chen C."/>
            <person name="Yan M."/>
            <person name="Daum C."/>
            <person name="Ng V."/>
            <person name="Clum A."/>
            <person name="Steindorff A."/>
            <person name="Ohm R.A."/>
            <person name="Martin F."/>
            <person name="Silar P."/>
            <person name="Natvig D.O."/>
            <person name="Lalanne C."/>
            <person name="Gautier V."/>
            <person name="Ament-Velasquez S.L."/>
            <person name="Kruys A."/>
            <person name="Hutchinson M.I."/>
            <person name="Powell A.J."/>
            <person name="Barry K."/>
            <person name="Miller A.N."/>
            <person name="Grigoriev I.V."/>
            <person name="Debuchy R."/>
            <person name="Gladieux P."/>
            <person name="Hiltunen Thoren M."/>
            <person name="Johannesson H."/>
        </authorList>
    </citation>
    <scope>NUCLEOTIDE SEQUENCE</scope>
    <source>
        <strain evidence="7">CBS 168.71</strain>
    </source>
</reference>
<feature type="chain" id="PRO_5042223793" evidence="5">
    <location>
        <begin position="26"/>
        <end position="712"/>
    </location>
</feature>
<dbReference type="GO" id="GO:0006508">
    <property type="term" value="P:proteolysis"/>
    <property type="evidence" value="ECO:0007669"/>
    <property type="project" value="UniProtKB-KW"/>
</dbReference>
<dbReference type="Proteomes" id="UP001278766">
    <property type="component" value="Unassembled WGS sequence"/>
</dbReference>
<evidence type="ECO:0000313" key="7">
    <source>
        <dbReference type="EMBL" id="KAK3291003.1"/>
    </source>
</evidence>
<keyword evidence="2" id="KW-0378">Hydrolase</keyword>
<dbReference type="Gene3D" id="3.40.50.200">
    <property type="entry name" value="Peptidase S8/S53 domain"/>
    <property type="match status" value="1"/>
</dbReference>
<name>A0AAE0LMU8_9PEZI</name>
<keyword evidence="3" id="KW-0720">Serine protease</keyword>
<keyword evidence="5" id="KW-0732">Signal</keyword>
<dbReference type="SUPFAM" id="SSF52743">
    <property type="entry name" value="Subtilisin-like"/>
    <property type="match status" value="1"/>
</dbReference>
<feature type="domain" description="Peptidase S8/S53" evidence="6">
    <location>
        <begin position="226"/>
        <end position="454"/>
    </location>
</feature>
<reference evidence="7" key="2">
    <citation type="submission" date="2023-06" db="EMBL/GenBank/DDBJ databases">
        <authorList>
            <consortium name="Lawrence Berkeley National Laboratory"/>
            <person name="Haridas S."/>
            <person name="Hensen N."/>
            <person name="Bonometti L."/>
            <person name="Westerberg I."/>
            <person name="Brannstrom I.O."/>
            <person name="Guillou S."/>
            <person name="Cros-Aarteil S."/>
            <person name="Calhoun S."/>
            <person name="Kuo A."/>
            <person name="Mondo S."/>
            <person name="Pangilinan J."/>
            <person name="Riley R."/>
            <person name="Labutti K."/>
            <person name="Andreopoulos B."/>
            <person name="Lipzen A."/>
            <person name="Chen C."/>
            <person name="Yanf M."/>
            <person name="Daum C."/>
            <person name="Ng V."/>
            <person name="Clum A."/>
            <person name="Steindorff A."/>
            <person name="Ohm R."/>
            <person name="Martin F."/>
            <person name="Silar P."/>
            <person name="Natvig D."/>
            <person name="Lalanne C."/>
            <person name="Gautier V."/>
            <person name="Ament-Velasquez S.L."/>
            <person name="Kruys A."/>
            <person name="Hutchinson M.I."/>
            <person name="Powell A.J."/>
            <person name="Barry K."/>
            <person name="Miller A.N."/>
            <person name="Grigoriev I.V."/>
            <person name="Debuchy R."/>
            <person name="Gladieux P."/>
            <person name="Thoren M.H."/>
            <person name="Johannesson H."/>
        </authorList>
    </citation>
    <scope>NUCLEOTIDE SEQUENCE</scope>
    <source>
        <strain evidence="7">CBS 168.71</strain>
    </source>
</reference>
<dbReference type="AlphaFoldDB" id="A0AAE0LMU8"/>
<feature type="region of interest" description="Disordered" evidence="4">
    <location>
        <begin position="117"/>
        <end position="140"/>
    </location>
</feature>
<gene>
    <name evidence="7" type="ORF">B0H64DRAFT_427471</name>
</gene>
<dbReference type="CDD" id="cd04843">
    <property type="entry name" value="Peptidases_S8_11"/>
    <property type="match status" value="1"/>
</dbReference>